<evidence type="ECO:0000313" key="7">
    <source>
        <dbReference type="EMBL" id="HIQ70463.1"/>
    </source>
</evidence>
<feature type="domain" description="Alanine racemase C-terminal" evidence="6">
    <location>
        <begin position="233"/>
        <end position="355"/>
    </location>
</feature>
<sequence length="360" mass="39411">MKAYTVETAAVRYNLDKLLALAGKTPLWAVLKGNGYGLGVGPMARLCWDAGIRRFAVTEVAEALEIRGAFAQAEILMLRPTADPEELQQLLDLDVIATISCSAEAAALNSLALQRGAVAEVHVKVDTGMGRYGFMPHETEKILSVYRHNDHLAVTGIYTHFHSAFCNENSVFAQAETFKKVLSALTAAGVETGMVHCCNSTAFLRWPELHMGGARIGSALLGRVLVKADLRRVGRCEATVDEIRWLPTGHSTGYGAAWKAKRPTRIAVLPVGWYHGFAVSYGDDIFRVRDCVRAMVRAFLNILRRKKLYVRINGSLCPVLGHVGMLHTVCDITNTTCSVGDTAILDINPLQVRGMDIVFR</sequence>
<evidence type="ECO:0000256" key="4">
    <source>
        <dbReference type="PIRSR" id="PIRSR600821-50"/>
    </source>
</evidence>
<dbReference type="Pfam" id="PF01168">
    <property type="entry name" value="Ala_racemase_N"/>
    <property type="match status" value="1"/>
</dbReference>
<dbReference type="GO" id="GO:0008784">
    <property type="term" value="F:alanine racemase activity"/>
    <property type="evidence" value="ECO:0007669"/>
    <property type="project" value="UniProtKB-EC"/>
</dbReference>
<dbReference type="InterPro" id="IPR011079">
    <property type="entry name" value="Ala_racemase_C"/>
</dbReference>
<dbReference type="PRINTS" id="PR00992">
    <property type="entry name" value="ALARACEMASE"/>
</dbReference>
<dbReference type="EC" id="5.1.1.1" evidence="7"/>
<evidence type="ECO:0000256" key="2">
    <source>
        <dbReference type="ARBA" id="ARBA00022898"/>
    </source>
</evidence>
<dbReference type="InterPro" id="IPR020622">
    <property type="entry name" value="Ala_racemase_pyridoxalP-BS"/>
</dbReference>
<dbReference type="Proteomes" id="UP000886874">
    <property type="component" value="Unassembled WGS sequence"/>
</dbReference>
<dbReference type="InterPro" id="IPR029066">
    <property type="entry name" value="PLP-binding_barrel"/>
</dbReference>
<evidence type="ECO:0000256" key="3">
    <source>
        <dbReference type="ARBA" id="ARBA00023235"/>
    </source>
</evidence>
<dbReference type="GO" id="GO:0030170">
    <property type="term" value="F:pyridoxal phosphate binding"/>
    <property type="evidence" value="ECO:0007669"/>
    <property type="project" value="TreeGrafter"/>
</dbReference>
<dbReference type="EMBL" id="DVFN01000130">
    <property type="protein sequence ID" value="HIQ70463.1"/>
    <property type="molecule type" value="Genomic_DNA"/>
</dbReference>
<dbReference type="PROSITE" id="PS00395">
    <property type="entry name" value="ALANINE_RACEMASE"/>
    <property type="match status" value="1"/>
</dbReference>
<feature type="modified residue" description="N6-(pyridoxal phosphate)lysine" evidence="4">
    <location>
        <position position="32"/>
    </location>
</feature>
<dbReference type="Gene3D" id="2.40.37.10">
    <property type="entry name" value="Lyase, Ornithine Decarboxylase, Chain A, domain 1"/>
    <property type="match status" value="1"/>
</dbReference>
<comment type="cofactor">
    <cofactor evidence="1 4">
        <name>pyridoxal 5'-phosphate</name>
        <dbReference type="ChEBI" id="CHEBI:597326"/>
    </cofactor>
</comment>
<evidence type="ECO:0000256" key="1">
    <source>
        <dbReference type="ARBA" id="ARBA00001933"/>
    </source>
</evidence>
<dbReference type="SUPFAM" id="SSF50621">
    <property type="entry name" value="Alanine racemase C-terminal domain-like"/>
    <property type="match status" value="1"/>
</dbReference>
<feature type="binding site" evidence="5">
    <location>
        <position position="325"/>
    </location>
    <ligand>
        <name>substrate</name>
    </ligand>
</feature>
<dbReference type="SMART" id="SM01005">
    <property type="entry name" value="Ala_racemase_C"/>
    <property type="match status" value="1"/>
</dbReference>
<accession>A0A9D0Z7K8</accession>
<dbReference type="AlphaFoldDB" id="A0A9D0Z7K8"/>
<keyword evidence="2 4" id="KW-0663">Pyridoxal phosphate</keyword>
<dbReference type="SUPFAM" id="SSF51419">
    <property type="entry name" value="PLP-binding barrel"/>
    <property type="match status" value="1"/>
</dbReference>
<proteinExistence type="predicted"/>
<keyword evidence="3 7" id="KW-0413">Isomerase</keyword>
<dbReference type="PANTHER" id="PTHR30511">
    <property type="entry name" value="ALANINE RACEMASE"/>
    <property type="match status" value="1"/>
</dbReference>
<name>A0A9D0Z7K8_9FIRM</name>
<evidence type="ECO:0000313" key="8">
    <source>
        <dbReference type="Proteomes" id="UP000886874"/>
    </source>
</evidence>
<dbReference type="Gene3D" id="3.20.20.10">
    <property type="entry name" value="Alanine racemase"/>
    <property type="match status" value="1"/>
</dbReference>
<dbReference type="NCBIfam" id="TIGR00492">
    <property type="entry name" value="alr"/>
    <property type="match status" value="1"/>
</dbReference>
<dbReference type="InterPro" id="IPR009006">
    <property type="entry name" value="Ala_racemase/Decarboxylase_C"/>
</dbReference>
<dbReference type="FunFam" id="3.20.20.10:FF:000002">
    <property type="entry name" value="Alanine racemase"/>
    <property type="match status" value="1"/>
</dbReference>
<evidence type="ECO:0000259" key="6">
    <source>
        <dbReference type="SMART" id="SM01005"/>
    </source>
</evidence>
<dbReference type="GO" id="GO:0030632">
    <property type="term" value="P:D-alanine biosynthetic process"/>
    <property type="evidence" value="ECO:0007669"/>
    <property type="project" value="TreeGrafter"/>
</dbReference>
<protein>
    <submittedName>
        <fullName evidence="7">Alanine racemase</fullName>
        <ecNumber evidence="7">5.1.1.1</ecNumber>
    </submittedName>
</protein>
<dbReference type="InterPro" id="IPR000821">
    <property type="entry name" value="Ala_racemase"/>
</dbReference>
<reference evidence="7" key="2">
    <citation type="journal article" date="2021" name="PeerJ">
        <title>Extensive microbial diversity within the chicken gut microbiome revealed by metagenomics and culture.</title>
        <authorList>
            <person name="Gilroy R."/>
            <person name="Ravi A."/>
            <person name="Getino M."/>
            <person name="Pursley I."/>
            <person name="Horton D.L."/>
            <person name="Alikhan N.F."/>
            <person name="Baker D."/>
            <person name="Gharbi K."/>
            <person name="Hall N."/>
            <person name="Watson M."/>
            <person name="Adriaenssens E.M."/>
            <person name="Foster-Nyarko E."/>
            <person name="Jarju S."/>
            <person name="Secka A."/>
            <person name="Antonio M."/>
            <person name="Oren A."/>
            <person name="Chaudhuri R.R."/>
            <person name="La Ragione R."/>
            <person name="Hildebrand F."/>
            <person name="Pallen M.J."/>
        </authorList>
    </citation>
    <scope>NUCLEOTIDE SEQUENCE</scope>
    <source>
        <strain evidence="7">ChiSjej2B20-13462</strain>
    </source>
</reference>
<reference evidence="7" key="1">
    <citation type="submission" date="2020-10" db="EMBL/GenBank/DDBJ databases">
        <authorList>
            <person name="Gilroy R."/>
        </authorList>
    </citation>
    <scope>NUCLEOTIDE SEQUENCE</scope>
    <source>
        <strain evidence="7">ChiSjej2B20-13462</strain>
    </source>
</reference>
<comment type="caution">
    <text evidence="7">The sequence shown here is derived from an EMBL/GenBank/DDBJ whole genome shotgun (WGS) entry which is preliminary data.</text>
</comment>
<feature type="binding site" evidence="5">
    <location>
        <position position="131"/>
    </location>
    <ligand>
        <name>substrate</name>
    </ligand>
</feature>
<dbReference type="Pfam" id="PF00842">
    <property type="entry name" value="Ala_racemase_C"/>
    <property type="match status" value="1"/>
</dbReference>
<dbReference type="GO" id="GO:0005829">
    <property type="term" value="C:cytosol"/>
    <property type="evidence" value="ECO:0007669"/>
    <property type="project" value="TreeGrafter"/>
</dbReference>
<organism evidence="7 8">
    <name type="scientific">Candidatus Avoscillospira stercorigallinarum</name>
    <dbReference type="NCBI Taxonomy" id="2840708"/>
    <lineage>
        <taxon>Bacteria</taxon>
        <taxon>Bacillati</taxon>
        <taxon>Bacillota</taxon>
        <taxon>Clostridia</taxon>
        <taxon>Eubacteriales</taxon>
        <taxon>Oscillospiraceae</taxon>
        <taxon>Oscillospiraceae incertae sedis</taxon>
        <taxon>Candidatus Avoscillospira</taxon>
    </lineage>
</organism>
<dbReference type="CDD" id="cd00430">
    <property type="entry name" value="PLPDE_III_AR"/>
    <property type="match status" value="1"/>
</dbReference>
<gene>
    <name evidence="7" type="primary">alr</name>
    <name evidence="7" type="ORF">IAA67_09055</name>
</gene>
<evidence type="ECO:0000256" key="5">
    <source>
        <dbReference type="PIRSR" id="PIRSR600821-52"/>
    </source>
</evidence>
<dbReference type="InterPro" id="IPR001608">
    <property type="entry name" value="Ala_racemase_N"/>
</dbReference>
<dbReference type="PANTHER" id="PTHR30511:SF0">
    <property type="entry name" value="ALANINE RACEMASE, CATABOLIC-RELATED"/>
    <property type="match status" value="1"/>
</dbReference>